<evidence type="ECO:0000256" key="1">
    <source>
        <dbReference type="SAM" id="SignalP"/>
    </source>
</evidence>
<feature type="chain" id="PRO_5042172405" evidence="1">
    <location>
        <begin position="20"/>
        <end position="161"/>
    </location>
</feature>
<reference evidence="2" key="1">
    <citation type="journal article" date="2023" name="Mol. Phylogenet. Evol.">
        <title>Genome-scale phylogeny and comparative genomics of the fungal order Sordariales.</title>
        <authorList>
            <person name="Hensen N."/>
            <person name="Bonometti L."/>
            <person name="Westerberg I."/>
            <person name="Brannstrom I.O."/>
            <person name="Guillou S."/>
            <person name="Cros-Aarteil S."/>
            <person name="Calhoun S."/>
            <person name="Haridas S."/>
            <person name="Kuo A."/>
            <person name="Mondo S."/>
            <person name="Pangilinan J."/>
            <person name="Riley R."/>
            <person name="LaButti K."/>
            <person name="Andreopoulos B."/>
            <person name="Lipzen A."/>
            <person name="Chen C."/>
            <person name="Yan M."/>
            <person name="Daum C."/>
            <person name="Ng V."/>
            <person name="Clum A."/>
            <person name="Steindorff A."/>
            <person name="Ohm R.A."/>
            <person name="Martin F."/>
            <person name="Silar P."/>
            <person name="Natvig D.O."/>
            <person name="Lalanne C."/>
            <person name="Gautier V."/>
            <person name="Ament-Velasquez S.L."/>
            <person name="Kruys A."/>
            <person name="Hutchinson M.I."/>
            <person name="Powell A.J."/>
            <person name="Barry K."/>
            <person name="Miller A.N."/>
            <person name="Grigoriev I.V."/>
            <person name="Debuchy R."/>
            <person name="Gladieux P."/>
            <person name="Hiltunen Thoren M."/>
            <person name="Johannesson H."/>
        </authorList>
    </citation>
    <scope>NUCLEOTIDE SEQUENCE</scope>
    <source>
        <strain evidence="2">CBS 958.72</strain>
    </source>
</reference>
<reference evidence="2" key="2">
    <citation type="submission" date="2023-06" db="EMBL/GenBank/DDBJ databases">
        <authorList>
            <consortium name="Lawrence Berkeley National Laboratory"/>
            <person name="Haridas S."/>
            <person name="Hensen N."/>
            <person name="Bonometti L."/>
            <person name="Westerberg I."/>
            <person name="Brannstrom I.O."/>
            <person name="Guillou S."/>
            <person name="Cros-Aarteil S."/>
            <person name="Calhoun S."/>
            <person name="Kuo A."/>
            <person name="Mondo S."/>
            <person name="Pangilinan J."/>
            <person name="Riley R."/>
            <person name="Labutti K."/>
            <person name="Andreopoulos B."/>
            <person name="Lipzen A."/>
            <person name="Chen C."/>
            <person name="Yanf M."/>
            <person name="Daum C."/>
            <person name="Ng V."/>
            <person name="Clum A."/>
            <person name="Steindorff A."/>
            <person name="Ohm R."/>
            <person name="Martin F."/>
            <person name="Silar P."/>
            <person name="Natvig D."/>
            <person name="Lalanne C."/>
            <person name="Gautier V."/>
            <person name="Ament-Velasquez S.L."/>
            <person name="Kruys A."/>
            <person name="Hutchinson M.I."/>
            <person name="Powell A.J."/>
            <person name="Barry K."/>
            <person name="Miller A.N."/>
            <person name="Grigoriev I.V."/>
            <person name="Debuchy R."/>
            <person name="Gladieux P."/>
            <person name="Thoren M.H."/>
            <person name="Johannesson H."/>
        </authorList>
    </citation>
    <scope>NUCLEOTIDE SEQUENCE</scope>
    <source>
        <strain evidence="2">CBS 958.72</strain>
    </source>
</reference>
<protein>
    <submittedName>
        <fullName evidence="2">Uncharacterized protein</fullName>
    </submittedName>
</protein>
<dbReference type="Gene3D" id="2.40.160.20">
    <property type="match status" value="1"/>
</dbReference>
<dbReference type="Pfam" id="PF11578">
    <property type="entry name" value="DUF3237"/>
    <property type="match status" value="1"/>
</dbReference>
<evidence type="ECO:0000313" key="2">
    <source>
        <dbReference type="EMBL" id="KAK3376082.1"/>
    </source>
</evidence>
<dbReference type="EMBL" id="JAULSN010000003">
    <property type="protein sequence ID" value="KAK3376082.1"/>
    <property type="molecule type" value="Genomic_DNA"/>
</dbReference>
<dbReference type="PANTHER" id="PTHR37315:SF1">
    <property type="entry name" value="UPF0311 PROTEIN BLR7842"/>
    <property type="match status" value="1"/>
</dbReference>
<keyword evidence="1" id="KW-0732">Signal</keyword>
<dbReference type="PANTHER" id="PTHR37315">
    <property type="entry name" value="UPF0311 PROTEIN BLR7842"/>
    <property type="match status" value="1"/>
</dbReference>
<comment type="caution">
    <text evidence="2">The sequence shown here is derived from an EMBL/GenBank/DDBJ whole genome shotgun (WGS) entry which is preliminary data.</text>
</comment>
<proteinExistence type="predicted"/>
<name>A0AAE0KH04_9PEZI</name>
<sequence>MHLLSILTLASALVGPVLGAGEATPAPPGVQYLFSANVTVGLSVDVGAIPAGNVTVIPVIGGAVLGPNIAGKMLALGEDWNIQTSNGYALSDTRAHIRAMDNSNIYVQMSGITREANGNVFVRASFQTGSKGFWWMNYVFAFGIMKPSATGFTLDMWYMSY</sequence>
<dbReference type="InterPro" id="IPR020915">
    <property type="entry name" value="UPF0311"/>
</dbReference>
<keyword evidence="3" id="KW-1185">Reference proteome</keyword>
<dbReference type="Proteomes" id="UP001287356">
    <property type="component" value="Unassembled WGS sequence"/>
</dbReference>
<feature type="signal peptide" evidence="1">
    <location>
        <begin position="1"/>
        <end position="19"/>
    </location>
</feature>
<evidence type="ECO:0000313" key="3">
    <source>
        <dbReference type="Proteomes" id="UP001287356"/>
    </source>
</evidence>
<dbReference type="AlphaFoldDB" id="A0AAE0KH04"/>
<accession>A0AAE0KH04</accession>
<gene>
    <name evidence="2" type="ORF">B0T24DRAFT_676973</name>
</gene>
<organism evidence="2 3">
    <name type="scientific">Lasiosphaeria ovina</name>
    <dbReference type="NCBI Taxonomy" id="92902"/>
    <lineage>
        <taxon>Eukaryota</taxon>
        <taxon>Fungi</taxon>
        <taxon>Dikarya</taxon>
        <taxon>Ascomycota</taxon>
        <taxon>Pezizomycotina</taxon>
        <taxon>Sordariomycetes</taxon>
        <taxon>Sordariomycetidae</taxon>
        <taxon>Sordariales</taxon>
        <taxon>Lasiosphaeriaceae</taxon>
        <taxon>Lasiosphaeria</taxon>
    </lineage>
</organism>